<dbReference type="Gene3D" id="3.40.50.300">
    <property type="entry name" value="P-loop containing nucleotide triphosphate hydrolases"/>
    <property type="match status" value="1"/>
</dbReference>
<dbReference type="AlphaFoldDB" id="A0A9P5TKG0"/>
<organism evidence="2 3">
    <name type="scientific">Gymnopilus junonius</name>
    <name type="common">Spectacular rustgill mushroom</name>
    <name type="synonym">Gymnopilus spectabilis subsp. junonius</name>
    <dbReference type="NCBI Taxonomy" id="109634"/>
    <lineage>
        <taxon>Eukaryota</taxon>
        <taxon>Fungi</taxon>
        <taxon>Dikarya</taxon>
        <taxon>Basidiomycota</taxon>
        <taxon>Agaricomycotina</taxon>
        <taxon>Agaricomycetes</taxon>
        <taxon>Agaricomycetidae</taxon>
        <taxon>Agaricales</taxon>
        <taxon>Agaricineae</taxon>
        <taxon>Hymenogastraceae</taxon>
        <taxon>Gymnopilus</taxon>
    </lineage>
</organism>
<feature type="domain" description="DEAD/DEAH-box helicase" evidence="1">
    <location>
        <begin position="4"/>
        <end position="53"/>
    </location>
</feature>
<evidence type="ECO:0000313" key="3">
    <source>
        <dbReference type="Proteomes" id="UP000724874"/>
    </source>
</evidence>
<keyword evidence="3" id="KW-1185">Reference proteome</keyword>
<accession>A0A9P5TKG0</accession>
<dbReference type="Proteomes" id="UP000724874">
    <property type="component" value="Unassembled WGS sequence"/>
</dbReference>
<dbReference type="EMBL" id="JADNYJ010000092">
    <property type="protein sequence ID" value="KAF8887041.1"/>
    <property type="molecule type" value="Genomic_DNA"/>
</dbReference>
<feature type="non-terminal residue" evidence="2">
    <location>
        <position position="53"/>
    </location>
</feature>
<dbReference type="InterPro" id="IPR011545">
    <property type="entry name" value="DEAD/DEAH_box_helicase_dom"/>
</dbReference>
<dbReference type="GO" id="GO:0005524">
    <property type="term" value="F:ATP binding"/>
    <property type="evidence" value="ECO:0007669"/>
    <property type="project" value="InterPro"/>
</dbReference>
<name>A0A9P5TKG0_GYMJU</name>
<dbReference type="GO" id="GO:0003676">
    <property type="term" value="F:nucleic acid binding"/>
    <property type="evidence" value="ECO:0007669"/>
    <property type="project" value="InterPro"/>
</dbReference>
<gene>
    <name evidence="2" type="ORF">CPB84DRAFT_1627639</name>
</gene>
<dbReference type="SUPFAM" id="SSF52540">
    <property type="entry name" value="P-loop containing nucleoside triphosphate hydrolases"/>
    <property type="match status" value="1"/>
</dbReference>
<dbReference type="Pfam" id="PF00270">
    <property type="entry name" value="DEAD"/>
    <property type="match status" value="1"/>
</dbReference>
<sequence>PFRWQLDAAAAILCGKDVVLDIGTGSGKTLYFSLPLLLNEKDISISVLPLTAL</sequence>
<reference evidence="2" key="1">
    <citation type="submission" date="2020-11" db="EMBL/GenBank/DDBJ databases">
        <authorList>
            <consortium name="DOE Joint Genome Institute"/>
            <person name="Ahrendt S."/>
            <person name="Riley R."/>
            <person name="Andreopoulos W."/>
            <person name="LaButti K."/>
            <person name="Pangilinan J."/>
            <person name="Ruiz-duenas F.J."/>
            <person name="Barrasa J.M."/>
            <person name="Sanchez-Garcia M."/>
            <person name="Camarero S."/>
            <person name="Miyauchi S."/>
            <person name="Serrano A."/>
            <person name="Linde D."/>
            <person name="Babiker R."/>
            <person name="Drula E."/>
            <person name="Ayuso-Fernandez I."/>
            <person name="Pacheco R."/>
            <person name="Padilla G."/>
            <person name="Ferreira P."/>
            <person name="Barriuso J."/>
            <person name="Kellner H."/>
            <person name="Castanera R."/>
            <person name="Alfaro M."/>
            <person name="Ramirez L."/>
            <person name="Pisabarro A.G."/>
            <person name="Kuo A."/>
            <person name="Tritt A."/>
            <person name="Lipzen A."/>
            <person name="He G."/>
            <person name="Yan M."/>
            <person name="Ng V."/>
            <person name="Cullen D."/>
            <person name="Martin F."/>
            <person name="Rosso M.-N."/>
            <person name="Henrissat B."/>
            <person name="Hibbett D."/>
            <person name="Martinez A.T."/>
            <person name="Grigoriev I.V."/>
        </authorList>
    </citation>
    <scope>NUCLEOTIDE SEQUENCE</scope>
    <source>
        <strain evidence="2">AH 44721</strain>
    </source>
</reference>
<proteinExistence type="predicted"/>
<evidence type="ECO:0000313" key="2">
    <source>
        <dbReference type="EMBL" id="KAF8887041.1"/>
    </source>
</evidence>
<dbReference type="OrthoDB" id="10261556at2759"/>
<evidence type="ECO:0000259" key="1">
    <source>
        <dbReference type="Pfam" id="PF00270"/>
    </source>
</evidence>
<dbReference type="InterPro" id="IPR027417">
    <property type="entry name" value="P-loop_NTPase"/>
</dbReference>
<protein>
    <recommendedName>
        <fullName evidence="1">DEAD/DEAH-box helicase domain-containing protein</fullName>
    </recommendedName>
</protein>
<feature type="non-terminal residue" evidence="2">
    <location>
        <position position="1"/>
    </location>
</feature>
<comment type="caution">
    <text evidence="2">The sequence shown here is derived from an EMBL/GenBank/DDBJ whole genome shotgun (WGS) entry which is preliminary data.</text>
</comment>